<proteinExistence type="predicted"/>
<protein>
    <submittedName>
        <fullName evidence="2">Uncharacterized protein</fullName>
    </submittedName>
</protein>
<organism evidence="3">
    <name type="scientific">Acromyrmex echinatior</name>
    <name type="common">Panamanian leafcutter ant</name>
    <name type="synonym">Acromyrmex octospinosus echinatior</name>
    <dbReference type="NCBI Taxonomy" id="103372"/>
    <lineage>
        <taxon>Eukaryota</taxon>
        <taxon>Metazoa</taxon>
        <taxon>Ecdysozoa</taxon>
        <taxon>Arthropoda</taxon>
        <taxon>Hexapoda</taxon>
        <taxon>Insecta</taxon>
        <taxon>Pterygota</taxon>
        <taxon>Neoptera</taxon>
        <taxon>Endopterygota</taxon>
        <taxon>Hymenoptera</taxon>
        <taxon>Apocrita</taxon>
        <taxon>Aculeata</taxon>
        <taxon>Formicoidea</taxon>
        <taxon>Formicidae</taxon>
        <taxon>Myrmicinae</taxon>
        <taxon>Acromyrmex</taxon>
    </lineage>
</organism>
<accession>F4WTU7</accession>
<dbReference type="AlphaFoldDB" id="F4WTU7"/>
<gene>
    <name evidence="2" type="ORF">G5I_09298</name>
</gene>
<feature type="compositionally biased region" description="Basic and acidic residues" evidence="1">
    <location>
        <begin position="34"/>
        <end position="47"/>
    </location>
</feature>
<evidence type="ECO:0000256" key="1">
    <source>
        <dbReference type="SAM" id="MobiDB-lite"/>
    </source>
</evidence>
<dbReference type="InParanoid" id="F4WTU7"/>
<feature type="compositionally biased region" description="Basic and acidic residues" evidence="1">
    <location>
        <begin position="1"/>
        <end position="23"/>
    </location>
</feature>
<keyword evidence="3" id="KW-1185">Reference proteome</keyword>
<dbReference type="EMBL" id="GL888345">
    <property type="protein sequence ID" value="EGI62304.1"/>
    <property type="molecule type" value="Genomic_DNA"/>
</dbReference>
<name>F4WTU7_ACREC</name>
<feature type="region of interest" description="Disordered" evidence="1">
    <location>
        <begin position="1"/>
        <end position="49"/>
    </location>
</feature>
<sequence>MAEREVGDNLNRDTNLRKERHQEGPSGSLNLSDYKLHERAEETETHNESLITISQTQDYLCMSFPGKLFTYDLPNSAIREL</sequence>
<evidence type="ECO:0000313" key="2">
    <source>
        <dbReference type="EMBL" id="EGI62304.1"/>
    </source>
</evidence>
<dbReference type="Proteomes" id="UP000007755">
    <property type="component" value="Unassembled WGS sequence"/>
</dbReference>
<evidence type="ECO:0000313" key="3">
    <source>
        <dbReference type="Proteomes" id="UP000007755"/>
    </source>
</evidence>
<reference evidence="2" key="1">
    <citation type="submission" date="2011-02" db="EMBL/GenBank/DDBJ databases">
        <title>The genome of the leaf-cutting ant Acromyrmex echinatior suggests key adaptations to social evolution and fungus farming.</title>
        <authorList>
            <person name="Nygaard S."/>
            <person name="Zhang G."/>
        </authorList>
    </citation>
    <scope>NUCLEOTIDE SEQUENCE</scope>
</reference>